<dbReference type="EMBL" id="JBGFSN010000011">
    <property type="protein sequence ID" value="MFH8136144.1"/>
    <property type="molecule type" value="Genomic_DNA"/>
</dbReference>
<organism evidence="1 2">
    <name type="scientific">Pantoea osteomyelitidis</name>
    <dbReference type="NCBI Taxonomy" id="3230026"/>
    <lineage>
        <taxon>Bacteria</taxon>
        <taxon>Pseudomonadati</taxon>
        <taxon>Pseudomonadota</taxon>
        <taxon>Gammaproteobacteria</taxon>
        <taxon>Enterobacterales</taxon>
        <taxon>Erwiniaceae</taxon>
        <taxon>Pantoea</taxon>
    </lineage>
</organism>
<gene>
    <name evidence="1" type="ORF">ABU178_18505</name>
</gene>
<accession>A0ABW7Q0P8</accession>
<comment type="caution">
    <text evidence="1">The sequence shown here is derived from an EMBL/GenBank/DDBJ whole genome shotgun (WGS) entry which is preliminary data.</text>
</comment>
<evidence type="ECO:0000313" key="2">
    <source>
        <dbReference type="Proteomes" id="UP001611251"/>
    </source>
</evidence>
<evidence type="ECO:0008006" key="3">
    <source>
        <dbReference type="Google" id="ProtNLM"/>
    </source>
</evidence>
<reference evidence="1 2" key="1">
    <citation type="submission" date="2024-08" db="EMBL/GenBank/DDBJ databases">
        <title>Pantoea ronii - a newly identified human opportunistic pathogen.</title>
        <authorList>
            <person name="Keidar-Friedman D."/>
            <person name="Sorek N."/>
            <person name="Leshin-Carmel D."/>
            <person name="Tsur A."/>
            <person name="Amsalem M."/>
            <person name="Tolkach D."/>
            <person name="Brosh-Nissimov T."/>
        </authorList>
    </citation>
    <scope>NUCLEOTIDE SEQUENCE [LARGE SCALE GENOMIC DNA]</scope>
    <source>
        <strain evidence="1 2">AA23256</strain>
    </source>
</reference>
<proteinExistence type="predicted"/>
<sequence length="120" mass="13955">MDINRSVGVSMTDAMVEDFGLQESDILLEKTKMTLLERENVTEKMALFFAQEDKKDPGLEHVKLNSLKEIYKEDNPKNLIIKYEYFNKENKRNILLGSVVVSDAECSLRFNGYIIVKREF</sequence>
<name>A0ABW7Q0P8_9GAMM</name>
<keyword evidence="2" id="KW-1185">Reference proteome</keyword>
<evidence type="ECO:0000313" key="1">
    <source>
        <dbReference type="EMBL" id="MFH8136144.1"/>
    </source>
</evidence>
<protein>
    <recommendedName>
        <fullName evidence="3">Shiga toxin A subunit</fullName>
    </recommendedName>
</protein>
<dbReference type="RefSeq" id="WP_397217643.1">
    <property type="nucleotide sequence ID" value="NZ_JBGFSN010000011.1"/>
</dbReference>
<dbReference type="Proteomes" id="UP001611251">
    <property type="component" value="Unassembled WGS sequence"/>
</dbReference>